<dbReference type="KEGG" id="dcr:108202373"/>
<dbReference type="Gene3D" id="3.80.10.10">
    <property type="entry name" value="Ribonuclease Inhibitor"/>
    <property type="match status" value="1"/>
</dbReference>
<dbReference type="PANTHER" id="PTHR38926:SF81">
    <property type="entry name" value="F-BOX DOMAIN-CONTAINING PROTEIN"/>
    <property type="match status" value="1"/>
</dbReference>
<dbReference type="InterPro" id="IPR001810">
    <property type="entry name" value="F-box_dom"/>
</dbReference>
<dbReference type="EMBL" id="CP093351">
    <property type="protein sequence ID" value="WOH14729.1"/>
    <property type="molecule type" value="Genomic_DNA"/>
</dbReference>
<gene>
    <name evidence="1" type="ORF">DCAR_0934251</name>
</gene>
<dbReference type="SUPFAM" id="SSF81383">
    <property type="entry name" value="F-box domain"/>
    <property type="match status" value="1"/>
</dbReference>
<dbReference type="OrthoDB" id="550575at2759"/>
<name>A0A175YG01_DAUCS</name>
<keyword evidence="2" id="KW-1185">Reference proteome</keyword>
<evidence type="ECO:0000313" key="1">
    <source>
        <dbReference type="EMBL" id="WOH14729.1"/>
    </source>
</evidence>
<sequence>MSWRVCENDEYEQGEWEKLPEELLVMVVEKIPVDEMMRVVPLVCKAWWAVLSGPHCWKNIDLLDWSVTKKRSKQVDVAVKKLVRYSKSSFQMLSTFRLGSAGFAFAANRAKCLKILIMRGSNVTDQMVIRHAVSLSNLTHLDVSFCLNISSKGLEAFGKHCKSLIQLKRDMAPPSLGMSIQEEASMVDESEAMVIANTMSKLEHLEITYGRFTNRGINSVLDKCKALSHLDIYGCWGVWPDEALEKKCEELAFFLSSWGDDDIESQ</sequence>
<dbReference type="PANTHER" id="PTHR38926">
    <property type="entry name" value="F-BOX DOMAIN CONTAINING PROTEIN, EXPRESSED"/>
    <property type="match status" value="1"/>
</dbReference>
<dbReference type="Proteomes" id="UP000077755">
    <property type="component" value="Chromosome 9"/>
</dbReference>
<dbReference type="Gramene" id="KZM82111">
    <property type="protein sequence ID" value="KZM82111"/>
    <property type="gene ID" value="DCAR_031818"/>
</dbReference>
<evidence type="ECO:0000313" key="2">
    <source>
        <dbReference type="Proteomes" id="UP000077755"/>
    </source>
</evidence>
<protein>
    <submittedName>
        <fullName evidence="1">Uncharacterized protein</fullName>
    </submittedName>
</protein>
<proteinExistence type="predicted"/>
<dbReference type="InterPro" id="IPR001611">
    <property type="entry name" value="Leu-rich_rpt"/>
</dbReference>
<organism evidence="1 2">
    <name type="scientific">Daucus carota subsp. sativus</name>
    <name type="common">Carrot</name>
    <dbReference type="NCBI Taxonomy" id="79200"/>
    <lineage>
        <taxon>Eukaryota</taxon>
        <taxon>Viridiplantae</taxon>
        <taxon>Streptophyta</taxon>
        <taxon>Embryophyta</taxon>
        <taxon>Tracheophyta</taxon>
        <taxon>Spermatophyta</taxon>
        <taxon>Magnoliopsida</taxon>
        <taxon>eudicotyledons</taxon>
        <taxon>Gunneridae</taxon>
        <taxon>Pentapetalae</taxon>
        <taxon>asterids</taxon>
        <taxon>campanulids</taxon>
        <taxon>Apiales</taxon>
        <taxon>Apiaceae</taxon>
        <taxon>Apioideae</taxon>
        <taxon>Scandiceae</taxon>
        <taxon>Daucinae</taxon>
        <taxon>Daucus</taxon>
        <taxon>Daucus sect. Daucus</taxon>
    </lineage>
</organism>
<dbReference type="Pfam" id="PF13516">
    <property type="entry name" value="LRR_6"/>
    <property type="match status" value="1"/>
</dbReference>
<dbReference type="Pfam" id="PF12937">
    <property type="entry name" value="F-box-like"/>
    <property type="match status" value="1"/>
</dbReference>
<dbReference type="AlphaFoldDB" id="A0A175YG01"/>
<accession>A0A175YG01</accession>
<dbReference type="PROSITE" id="PS50181">
    <property type="entry name" value="FBOX"/>
    <property type="match status" value="1"/>
</dbReference>
<reference evidence="1" key="2">
    <citation type="submission" date="2022-03" db="EMBL/GenBank/DDBJ databases">
        <title>Draft title - Genomic analysis of global carrot germplasm unveils the trajectory of domestication and the origin of high carotenoid orange carrot.</title>
        <authorList>
            <person name="Iorizzo M."/>
            <person name="Ellison S."/>
            <person name="Senalik D."/>
            <person name="Macko-Podgorni A."/>
            <person name="Grzebelus D."/>
            <person name="Bostan H."/>
            <person name="Rolling W."/>
            <person name="Curaba J."/>
            <person name="Simon P."/>
        </authorList>
    </citation>
    <scope>NUCLEOTIDE SEQUENCE</scope>
    <source>
        <tissue evidence="1">Leaf</tissue>
    </source>
</reference>
<dbReference type="OMA" id="YEWRWTE"/>
<dbReference type="Gene3D" id="1.20.1280.50">
    <property type="match status" value="1"/>
</dbReference>
<dbReference type="InterPro" id="IPR036047">
    <property type="entry name" value="F-box-like_dom_sf"/>
</dbReference>
<reference evidence="1" key="1">
    <citation type="journal article" date="2016" name="Nat. Genet.">
        <title>A high-quality carrot genome assembly provides new insights into carotenoid accumulation and asterid genome evolution.</title>
        <authorList>
            <person name="Iorizzo M."/>
            <person name="Ellison S."/>
            <person name="Senalik D."/>
            <person name="Zeng P."/>
            <person name="Satapoomin P."/>
            <person name="Huang J."/>
            <person name="Bowman M."/>
            <person name="Iovene M."/>
            <person name="Sanseverino W."/>
            <person name="Cavagnaro P."/>
            <person name="Yildiz M."/>
            <person name="Macko-Podgorni A."/>
            <person name="Moranska E."/>
            <person name="Grzebelus E."/>
            <person name="Grzebelus D."/>
            <person name="Ashrafi H."/>
            <person name="Zheng Z."/>
            <person name="Cheng S."/>
            <person name="Spooner D."/>
            <person name="Van Deynze A."/>
            <person name="Simon P."/>
        </authorList>
    </citation>
    <scope>NUCLEOTIDE SEQUENCE</scope>
    <source>
        <tissue evidence="1">Leaf</tissue>
    </source>
</reference>
<dbReference type="SUPFAM" id="SSF52047">
    <property type="entry name" value="RNI-like"/>
    <property type="match status" value="1"/>
</dbReference>
<dbReference type="InterPro" id="IPR032675">
    <property type="entry name" value="LRR_dom_sf"/>
</dbReference>